<dbReference type="InterPro" id="IPR036610">
    <property type="entry name" value="PEBP-like_sf"/>
</dbReference>
<evidence type="ECO:0000313" key="1">
    <source>
        <dbReference type="EMBL" id="KAG9478722.1"/>
    </source>
</evidence>
<accession>A0A8J6EZM3</accession>
<protein>
    <submittedName>
        <fullName evidence="1">Uncharacterized protein</fullName>
    </submittedName>
</protein>
<sequence>MAAPLARMSVWPVTGRTLSTAAALCRRAAPLGPLPNEQFRGQNLDSLKKYRCFVKYYRQAERESRKTNWWRTYRQFLYPSKDGDEQKVDIGFPSVLPSTKERLKAQKEVLKANHRNPELEKASRHRTLLIPLDEVRADWERECGPIHIQRVAEHYGVYNDLFGKATFVPQVTLRIQYNTEEDAVMPVYYGNVVTPTEAAVPPEVSFEAEEGSLWTLLLTNPGL</sequence>
<dbReference type="AlphaFoldDB" id="A0A8J6EZM3"/>
<reference evidence="1" key="1">
    <citation type="thesis" date="2020" institute="ProQuest LLC" country="789 East Eisenhower Parkway, Ann Arbor, MI, USA">
        <title>Comparative Genomics and Chromosome Evolution.</title>
        <authorList>
            <person name="Mudd A.B."/>
        </authorList>
    </citation>
    <scope>NUCLEOTIDE SEQUENCE</scope>
    <source>
        <strain evidence="1">HN-11 Male</strain>
        <tissue evidence="1">Kidney and liver</tissue>
    </source>
</reference>
<dbReference type="OrthoDB" id="2153661at2759"/>
<comment type="caution">
    <text evidence="1">The sequence shown here is derived from an EMBL/GenBank/DDBJ whole genome shotgun (WGS) entry which is preliminary data.</text>
</comment>
<keyword evidence="2" id="KW-1185">Reference proteome</keyword>
<proteinExistence type="predicted"/>
<dbReference type="SUPFAM" id="SSF49777">
    <property type="entry name" value="PEBP-like"/>
    <property type="match status" value="1"/>
</dbReference>
<name>A0A8J6EZM3_ELECQ</name>
<dbReference type="EMBL" id="WNTK01000008">
    <property type="protein sequence ID" value="KAG9478722.1"/>
    <property type="molecule type" value="Genomic_DNA"/>
</dbReference>
<dbReference type="Proteomes" id="UP000770717">
    <property type="component" value="Unassembled WGS sequence"/>
</dbReference>
<gene>
    <name evidence="1" type="ORF">GDO78_012404</name>
</gene>
<dbReference type="Gene3D" id="3.90.280.10">
    <property type="entry name" value="PEBP-like"/>
    <property type="match status" value="1"/>
</dbReference>
<organism evidence="1 2">
    <name type="scientific">Eleutherodactylus coqui</name>
    <name type="common">Puerto Rican coqui</name>
    <dbReference type="NCBI Taxonomy" id="57060"/>
    <lineage>
        <taxon>Eukaryota</taxon>
        <taxon>Metazoa</taxon>
        <taxon>Chordata</taxon>
        <taxon>Craniata</taxon>
        <taxon>Vertebrata</taxon>
        <taxon>Euteleostomi</taxon>
        <taxon>Amphibia</taxon>
        <taxon>Batrachia</taxon>
        <taxon>Anura</taxon>
        <taxon>Neobatrachia</taxon>
        <taxon>Hyloidea</taxon>
        <taxon>Eleutherodactylidae</taxon>
        <taxon>Eleutherodactylinae</taxon>
        <taxon>Eleutherodactylus</taxon>
        <taxon>Eleutherodactylus</taxon>
    </lineage>
</organism>
<evidence type="ECO:0000313" key="2">
    <source>
        <dbReference type="Proteomes" id="UP000770717"/>
    </source>
</evidence>